<evidence type="ECO:0000256" key="1">
    <source>
        <dbReference type="ARBA" id="ARBA00001528"/>
    </source>
</evidence>
<organism evidence="15 16">
    <name type="scientific">Falsibacillus pallidus</name>
    <dbReference type="NCBI Taxonomy" id="493781"/>
    <lineage>
        <taxon>Bacteria</taxon>
        <taxon>Bacillati</taxon>
        <taxon>Bacillota</taxon>
        <taxon>Bacilli</taxon>
        <taxon>Bacillales</taxon>
        <taxon>Bacillaceae</taxon>
        <taxon>Falsibacillus</taxon>
    </lineage>
</organism>
<keyword evidence="9 12" id="KW-0808">Transferase</keyword>
<dbReference type="CDD" id="cd00378">
    <property type="entry name" value="SHMT"/>
    <property type="match status" value="1"/>
</dbReference>
<comment type="pathway">
    <text evidence="12">One-carbon metabolism; tetrahydrofolate interconversion.</text>
</comment>
<evidence type="ECO:0000256" key="6">
    <source>
        <dbReference type="ARBA" id="ARBA00022490"/>
    </source>
</evidence>
<comment type="caution">
    <text evidence="15">The sequence shown here is derived from an EMBL/GenBank/DDBJ whole genome shotgun (WGS) entry which is preliminary data.</text>
</comment>
<dbReference type="GO" id="GO:0005829">
    <property type="term" value="C:cytosol"/>
    <property type="evidence" value="ECO:0007669"/>
    <property type="project" value="TreeGrafter"/>
</dbReference>
<keyword evidence="6 12" id="KW-0963">Cytoplasm</keyword>
<evidence type="ECO:0000256" key="4">
    <source>
        <dbReference type="ARBA" id="ARBA00006376"/>
    </source>
</evidence>
<dbReference type="InterPro" id="IPR001085">
    <property type="entry name" value="Ser_HO-MeTrfase"/>
</dbReference>
<feature type="domain" description="Serine hydroxymethyltransferase-like" evidence="14">
    <location>
        <begin position="5"/>
        <end position="380"/>
    </location>
</feature>
<dbReference type="GO" id="GO:0019264">
    <property type="term" value="P:glycine biosynthetic process from serine"/>
    <property type="evidence" value="ECO:0007669"/>
    <property type="project" value="UniProtKB-UniRule"/>
</dbReference>
<sequence length="413" mass="45198">MSSIARQDQEVYQAIQDELKRQRTKIELIASENFVSEAVMEAQGSVLTNKYAEGYPGRRYYGGCEHVDVVENLARDRAKKIFGAEHANVQPHSGAQANMAVYFTVLETGDTVLGMNLSHGGHLTHGSPVNFSGVQYNFVEYGVDKDKQVIDYEDVRQKAVEHKPKLIVAGASAYPREIDFAKFREIADEVGAYLMVDMAHIAGLVAAGLHPNPVPYADFVTTTTHKTLRGPRGGMILCKEEFAKKIDKSIFPGIQGGPLMHVIAAKAVAFGEALEDSFKDYAKEIIENAKHLGEGLKKEGLDLVSGGTDNHLLLVDLRSLGLTGKVAEKVLDDIGITVNKNTIPFDPESPFVTSGIRIGTAAVTSRGFGFEEMEEIASLIAFALKNHEDEAKLKEASERVEALTAKFTLYPER</sequence>
<evidence type="ECO:0000256" key="7">
    <source>
        <dbReference type="ARBA" id="ARBA00022563"/>
    </source>
</evidence>
<dbReference type="Gene3D" id="3.90.1150.10">
    <property type="entry name" value="Aspartate Aminotransferase, domain 1"/>
    <property type="match status" value="1"/>
</dbReference>
<feature type="binding site" evidence="12">
    <location>
        <begin position="349"/>
        <end position="351"/>
    </location>
    <ligand>
        <name>(6S)-5,6,7,8-tetrahydrofolate</name>
        <dbReference type="ChEBI" id="CHEBI:57453"/>
    </ligand>
</feature>
<dbReference type="PROSITE" id="PS00096">
    <property type="entry name" value="SHMT"/>
    <property type="match status" value="1"/>
</dbReference>
<dbReference type="InterPro" id="IPR015422">
    <property type="entry name" value="PyrdxlP-dep_Trfase_small"/>
</dbReference>
<dbReference type="EC" id="2.1.2.1" evidence="12"/>
<dbReference type="OrthoDB" id="9803846at2"/>
<dbReference type="AlphaFoldDB" id="A0A370GGR7"/>
<evidence type="ECO:0000256" key="3">
    <source>
        <dbReference type="ARBA" id="ARBA00004496"/>
    </source>
</evidence>
<dbReference type="InterPro" id="IPR019798">
    <property type="entry name" value="Ser_HO-MeTrfase_PLP_BS"/>
</dbReference>
<evidence type="ECO:0000256" key="13">
    <source>
        <dbReference type="PIRSR" id="PIRSR000412-50"/>
    </source>
</evidence>
<dbReference type="GO" id="GO:0008168">
    <property type="term" value="F:methyltransferase activity"/>
    <property type="evidence" value="ECO:0007669"/>
    <property type="project" value="UniProtKB-KW"/>
</dbReference>
<keyword evidence="15" id="KW-0489">Methyltransferase</keyword>
<comment type="subunit">
    <text evidence="5 12">Homodimer.</text>
</comment>
<evidence type="ECO:0000256" key="10">
    <source>
        <dbReference type="ARBA" id="ARBA00022898"/>
    </source>
</evidence>
<evidence type="ECO:0000256" key="9">
    <source>
        <dbReference type="ARBA" id="ARBA00022679"/>
    </source>
</evidence>
<evidence type="ECO:0000256" key="5">
    <source>
        <dbReference type="ARBA" id="ARBA00011738"/>
    </source>
</evidence>
<feature type="site" description="Plays an important role in substrate specificity" evidence="12">
    <location>
        <position position="225"/>
    </location>
</feature>
<dbReference type="GO" id="GO:0004372">
    <property type="term" value="F:glycine hydroxymethyltransferase activity"/>
    <property type="evidence" value="ECO:0007669"/>
    <property type="project" value="UniProtKB-UniRule"/>
</dbReference>
<accession>A0A370GGR7</accession>
<evidence type="ECO:0000256" key="2">
    <source>
        <dbReference type="ARBA" id="ARBA00001933"/>
    </source>
</evidence>
<dbReference type="UniPathway" id="UPA00193"/>
<dbReference type="InterPro" id="IPR049943">
    <property type="entry name" value="Ser_HO-MeTrfase-like"/>
</dbReference>
<evidence type="ECO:0000256" key="8">
    <source>
        <dbReference type="ARBA" id="ARBA00022605"/>
    </source>
</evidence>
<dbReference type="SUPFAM" id="SSF53383">
    <property type="entry name" value="PLP-dependent transferases"/>
    <property type="match status" value="1"/>
</dbReference>
<dbReference type="Proteomes" id="UP000255326">
    <property type="component" value="Unassembled WGS sequence"/>
</dbReference>
<dbReference type="NCBIfam" id="NF000586">
    <property type="entry name" value="PRK00011.1"/>
    <property type="match status" value="1"/>
</dbReference>
<comment type="catalytic activity">
    <reaction evidence="1 12">
        <text>(6R)-5,10-methylene-5,6,7,8-tetrahydrofolate + glycine + H2O = (6S)-5,6,7,8-tetrahydrofolate + L-serine</text>
        <dbReference type="Rhea" id="RHEA:15481"/>
        <dbReference type="ChEBI" id="CHEBI:15377"/>
        <dbReference type="ChEBI" id="CHEBI:15636"/>
        <dbReference type="ChEBI" id="CHEBI:33384"/>
        <dbReference type="ChEBI" id="CHEBI:57305"/>
        <dbReference type="ChEBI" id="CHEBI:57453"/>
        <dbReference type="EC" id="2.1.2.1"/>
    </reaction>
</comment>
<dbReference type="HAMAP" id="MF_00051">
    <property type="entry name" value="SHMT"/>
    <property type="match status" value="1"/>
</dbReference>
<dbReference type="GO" id="GO:0035999">
    <property type="term" value="P:tetrahydrofolate interconversion"/>
    <property type="evidence" value="ECO:0007669"/>
    <property type="project" value="UniProtKB-UniRule"/>
</dbReference>
<dbReference type="RefSeq" id="WP_114745915.1">
    <property type="nucleotide sequence ID" value="NZ_QQAY01000007.1"/>
</dbReference>
<name>A0A370GGR7_9BACI</name>
<dbReference type="PANTHER" id="PTHR11680">
    <property type="entry name" value="SERINE HYDROXYMETHYLTRANSFERASE"/>
    <property type="match status" value="1"/>
</dbReference>
<evidence type="ECO:0000313" key="16">
    <source>
        <dbReference type="Proteomes" id="UP000255326"/>
    </source>
</evidence>
<proteinExistence type="inferred from homology"/>
<keyword evidence="7 12" id="KW-0554">One-carbon metabolism</keyword>
<protein>
    <recommendedName>
        <fullName evidence="12">Serine hydroxymethyltransferase</fullName>
        <shortName evidence="12">SHMT</shortName>
        <shortName evidence="12">Serine methylase</shortName>
        <ecNumber evidence="12">2.1.2.1</ecNumber>
    </recommendedName>
</protein>
<keyword evidence="16" id="KW-1185">Reference proteome</keyword>
<reference evidence="15 16" key="1">
    <citation type="submission" date="2018-07" db="EMBL/GenBank/DDBJ databases">
        <title>Genomic Encyclopedia of Type Strains, Phase IV (KMG-IV): sequencing the most valuable type-strain genomes for metagenomic binning, comparative biology and taxonomic classification.</title>
        <authorList>
            <person name="Goeker M."/>
        </authorList>
    </citation>
    <scope>NUCLEOTIDE SEQUENCE [LARGE SCALE GENOMIC DNA]</scope>
    <source>
        <strain evidence="15 16">DSM 25281</strain>
    </source>
</reference>
<gene>
    <name evidence="12" type="primary">glyA</name>
    <name evidence="15" type="ORF">DFR59_10727</name>
</gene>
<comment type="cofactor">
    <cofactor evidence="2 12 13">
        <name>pyridoxal 5'-phosphate</name>
        <dbReference type="ChEBI" id="CHEBI:597326"/>
    </cofactor>
</comment>
<dbReference type="InterPro" id="IPR039429">
    <property type="entry name" value="SHMT-like_dom"/>
</dbReference>
<dbReference type="Gene3D" id="3.40.640.10">
    <property type="entry name" value="Type I PLP-dependent aspartate aminotransferase-like (Major domain)"/>
    <property type="match status" value="1"/>
</dbReference>
<dbReference type="UniPathway" id="UPA00288">
    <property type="reaction ID" value="UER01023"/>
</dbReference>
<feature type="binding site" evidence="12">
    <location>
        <begin position="121"/>
        <end position="123"/>
    </location>
    <ligand>
        <name>(6S)-5,6,7,8-tetrahydrofolate</name>
        <dbReference type="ChEBI" id="CHEBI:57453"/>
    </ligand>
</feature>
<dbReference type="PANTHER" id="PTHR11680:SF35">
    <property type="entry name" value="SERINE HYDROXYMETHYLTRANSFERASE 1"/>
    <property type="match status" value="1"/>
</dbReference>
<feature type="binding site" evidence="12">
    <location>
        <position position="240"/>
    </location>
    <ligand>
        <name>(6S)-5,6,7,8-tetrahydrofolate</name>
        <dbReference type="ChEBI" id="CHEBI:57453"/>
    </ligand>
</feature>
<feature type="modified residue" description="N6-(pyridoxal phosphate)lysine" evidence="12 13">
    <location>
        <position position="226"/>
    </location>
</feature>
<evidence type="ECO:0000256" key="12">
    <source>
        <dbReference type="HAMAP-Rule" id="MF_00051"/>
    </source>
</evidence>
<dbReference type="FunFam" id="3.90.1150.10:FF:000003">
    <property type="entry name" value="Serine hydroxymethyltransferase"/>
    <property type="match status" value="1"/>
</dbReference>
<comment type="pathway">
    <text evidence="12">Amino-acid biosynthesis; glycine biosynthesis; glycine from L-serine: step 1/1.</text>
</comment>
<dbReference type="GO" id="GO:0030170">
    <property type="term" value="F:pyridoxal phosphate binding"/>
    <property type="evidence" value="ECO:0007669"/>
    <property type="project" value="UniProtKB-UniRule"/>
</dbReference>
<keyword evidence="10 12" id="KW-0663">Pyridoxal phosphate</keyword>
<evidence type="ECO:0000259" key="14">
    <source>
        <dbReference type="Pfam" id="PF00464"/>
    </source>
</evidence>
<dbReference type="GO" id="GO:0032259">
    <property type="term" value="P:methylation"/>
    <property type="evidence" value="ECO:0007669"/>
    <property type="project" value="UniProtKB-KW"/>
</dbReference>
<dbReference type="PIRSF" id="PIRSF000412">
    <property type="entry name" value="SHMT"/>
    <property type="match status" value="1"/>
</dbReference>
<comment type="function">
    <text evidence="11">Catalyzes the reversible interconversion of serine and glycine with tetrahydrofolate (THF) serving as the one-carbon carrier. This reaction serves as the major source of one-carbon groups required for the biosynthesis of purines, thymidylate, methionine, and other important biomolecules. Also exhibits THF-independent aldolase activity toward beta-hydroxyamino acids, producing glycine and aldehydes, via a retro-aldol mechanism. Thus, is able to catalyze the cleavage of L-allo-threonine.</text>
</comment>
<comment type="similarity">
    <text evidence="4 12">Belongs to the SHMT family.</text>
</comment>
<evidence type="ECO:0000256" key="11">
    <source>
        <dbReference type="ARBA" id="ARBA00054606"/>
    </source>
</evidence>
<dbReference type="InterPro" id="IPR015424">
    <property type="entry name" value="PyrdxlP-dep_Trfase"/>
</dbReference>
<dbReference type="InterPro" id="IPR015421">
    <property type="entry name" value="PyrdxlP-dep_Trfase_major"/>
</dbReference>
<feature type="binding site" evidence="12">
    <location>
        <position position="117"/>
    </location>
    <ligand>
        <name>(6S)-5,6,7,8-tetrahydrofolate</name>
        <dbReference type="ChEBI" id="CHEBI:57453"/>
    </ligand>
</feature>
<comment type="subcellular location">
    <subcellularLocation>
        <location evidence="3 12">Cytoplasm</location>
    </subcellularLocation>
</comment>
<dbReference type="FunFam" id="3.40.640.10:FF:000001">
    <property type="entry name" value="Serine hydroxymethyltransferase"/>
    <property type="match status" value="1"/>
</dbReference>
<dbReference type="EMBL" id="QQAY01000007">
    <property type="protein sequence ID" value="RDI41574.1"/>
    <property type="molecule type" value="Genomic_DNA"/>
</dbReference>
<evidence type="ECO:0000313" key="15">
    <source>
        <dbReference type="EMBL" id="RDI41574.1"/>
    </source>
</evidence>
<keyword evidence="8 12" id="KW-0028">Amino-acid biosynthesis</keyword>
<dbReference type="Pfam" id="PF00464">
    <property type="entry name" value="SHMT"/>
    <property type="match status" value="1"/>
</dbReference>